<gene>
    <name evidence="1" type="ORF">COI98_31360</name>
</gene>
<sequence length="79" mass="9355">MKIKEVLLYMKRKTFDIPVTLRREWFLLELAYLTKKYGIEIATSKMDAAPFLRDQVTESKIGKGLQYDKYDDEYITVLA</sequence>
<protein>
    <recommendedName>
        <fullName evidence="3">Group-specific protein</fullName>
    </recommendedName>
</protein>
<dbReference type="Proteomes" id="UP000224413">
    <property type="component" value="Unassembled WGS sequence"/>
</dbReference>
<evidence type="ECO:0000313" key="2">
    <source>
        <dbReference type="Proteomes" id="UP000224413"/>
    </source>
</evidence>
<evidence type="ECO:0000313" key="1">
    <source>
        <dbReference type="EMBL" id="PFK04919.1"/>
    </source>
</evidence>
<reference evidence="1 2" key="1">
    <citation type="submission" date="2017-09" db="EMBL/GenBank/DDBJ databases">
        <title>Large-scale bioinformatics analysis of Bacillus genomes uncovers conserved roles of natural products in bacterial physiology.</title>
        <authorList>
            <consortium name="Agbiome Team Llc"/>
            <person name="Bleich R.M."/>
            <person name="Grubbs K.J."/>
            <person name="Santa Maria K.C."/>
            <person name="Allen S.E."/>
            <person name="Farag S."/>
            <person name="Shank E.A."/>
            <person name="Bowers A."/>
        </authorList>
    </citation>
    <scope>NUCLEOTIDE SEQUENCE [LARGE SCALE GENOMIC DNA]</scope>
    <source>
        <strain evidence="1 2">AFS083741</strain>
    </source>
</reference>
<comment type="caution">
    <text evidence="1">The sequence shown here is derived from an EMBL/GenBank/DDBJ whole genome shotgun (WGS) entry which is preliminary data.</text>
</comment>
<organism evidence="1 2">
    <name type="scientific">Bacillus cereus</name>
    <dbReference type="NCBI Taxonomy" id="1396"/>
    <lineage>
        <taxon>Bacteria</taxon>
        <taxon>Bacillati</taxon>
        <taxon>Bacillota</taxon>
        <taxon>Bacilli</taxon>
        <taxon>Bacillales</taxon>
        <taxon>Bacillaceae</taxon>
        <taxon>Bacillus</taxon>
        <taxon>Bacillus cereus group</taxon>
    </lineage>
</organism>
<dbReference type="AlphaFoldDB" id="A0A9X6WV46"/>
<dbReference type="EMBL" id="NUWJ01000396">
    <property type="protein sequence ID" value="PFK04919.1"/>
    <property type="molecule type" value="Genomic_DNA"/>
</dbReference>
<accession>A0A9X6WV46</accession>
<evidence type="ECO:0008006" key="3">
    <source>
        <dbReference type="Google" id="ProtNLM"/>
    </source>
</evidence>
<proteinExistence type="predicted"/>
<name>A0A9X6WV46_BACCE</name>